<feature type="domain" description="CstA N-terminal" evidence="8">
    <location>
        <begin position="3"/>
        <end position="347"/>
    </location>
</feature>
<dbReference type="EMBL" id="JAGGKT010000008">
    <property type="protein sequence ID" value="MBP1932802.1"/>
    <property type="molecule type" value="Genomic_DNA"/>
</dbReference>
<sequence>MSGLLIVGVCIALFLIAYVTYGSYIVKQLDLDDNRKTPAHTEQDGVDYVPTKSPVLLGHHFASIAGASPIVGPITAAVFGWIPALIWIVLGNIFIGAVHDITALVASVRHKGKSIGMIIQDSIGVSGKKLFNLFAWLTLVLIVAAFLIITANTFVAEPAAGTASLLFIIVAVLYGFFVYRRNVPTLPATIIGIVALFACIAVGLAFPISLSQSTWVLLMMVYIVIASIAPVWILLQPRDYLNSFLLYSLMIGAVVGLVLTNPTIQFSGFSGFKTDLGYLFPVLFVTIACGAVSGFHSLVASGTTSKQLNKESDAKLLGYGAMLIEGLLAVIALITAAMLIPADYSNLMKNGGPVALFSAGVGQFMTTLGIPLAIGKSFSALVVSAFALTTLDTATRLGRFIFAEYFDQEAKETGKAAPSVLTNKWVGTVATAGAGGLLALSGQWAAIWPIFGSANQLLGAIALLAVSVWLAKMGKSNWYTKYPMYFMFAVTFTALVTLVWGNLTKGNYLISIFGVALLILSVLLGSLANKSLKNIAVGRNSGKSQKTTA</sequence>
<reference evidence="9 10" key="1">
    <citation type="submission" date="2021-03" db="EMBL/GenBank/DDBJ databases">
        <title>Genomic Encyclopedia of Type Strains, Phase IV (KMG-IV): sequencing the most valuable type-strain genomes for metagenomic binning, comparative biology and taxonomic classification.</title>
        <authorList>
            <person name="Goeker M."/>
        </authorList>
    </citation>
    <scope>NUCLEOTIDE SEQUENCE [LARGE SCALE GENOMIC DNA]</scope>
    <source>
        <strain evidence="9 10">DSM 24738</strain>
    </source>
</reference>
<organism evidence="9 10">
    <name type="scientific">Ammoniphilus resinae</name>
    <dbReference type="NCBI Taxonomy" id="861532"/>
    <lineage>
        <taxon>Bacteria</taxon>
        <taxon>Bacillati</taxon>
        <taxon>Bacillota</taxon>
        <taxon>Bacilli</taxon>
        <taxon>Bacillales</taxon>
        <taxon>Paenibacillaceae</taxon>
        <taxon>Aneurinibacillus group</taxon>
        <taxon>Ammoniphilus</taxon>
    </lineage>
</organism>
<feature type="transmembrane region" description="Helical" evidence="7">
    <location>
        <begin position="316"/>
        <end position="342"/>
    </location>
</feature>
<feature type="transmembrane region" description="Helical" evidence="7">
    <location>
        <begin position="244"/>
        <end position="264"/>
    </location>
</feature>
<feature type="transmembrane region" description="Helical" evidence="7">
    <location>
        <begin position="214"/>
        <end position="235"/>
    </location>
</feature>
<feature type="transmembrane region" description="Helical" evidence="7">
    <location>
        <begin position="186"/>
        <end position="208"/>
    </location>
</feature>
<dbReference type="InterPro" id="IPR003706">
    <property type="entry name" value="CstA_N"/>
</dbReference>
<evidence type="ECO:0000256" key="7">
    <source>
        <dbReference type="SAM" id="Phobius"/>
    </source>
</evidence>
<keyword evidence="3" id="KW-1003">Cell membrane</keyword>
<keyword evidence="5 7" id="KW-1133">Transmembrane helix</keyword>
<evidence type="ECO:0000256" key="2">
    <source>
        <dbReference type="ARBA" id="ARBA00007755"/>
    </source>
</evidence>
<gene>
    <name evidence="9" type="ORF">J2Z37_002813</name>
</gene>
<keyword evidence="10" id="KW-1185">Reference proteome</keyword>
<evidence type="ECO:0000256" key="4">
    <source>
        <dbReference type="ARBA" id="ARBA00022692"/>
    </source>
</evidence>
<feature type="transmembrane region" description="Helical" evidence="7">
    <location>
        <begin position="61"/>
        <end position="79"/>
    </location>
</feature>
<feature type="transmembrane region" description="Helical" evidence="7">
    <location>
        <begin position="6"/>
        <end position="26"/>
    </location>
</feature>
<feature type="transmembrane region" description="Helical" evidence="7">
    <location>
        <begin position="130"/>
        <end position="154"/>
    </location>
</feature>
<comment type="similarity">
    <text evidence="2">Belongs to the peptide transporter carbon starvation (CstA) (TC 2.A.114) family.</text>
</comment>
<proteinExistence type="inferred from homology"/>
<feature type="transmembrane region" description="Helical" evidence="7">
    <location>
        <begin position="483"/>
        <end position="502"/>
    </location>
</feature>
<comment type="caution">
    <text evidence="9">The sequence shown here is derived from an EMBL/GenBank/DDBJ whole genome shotgun (WGS) entry which is preliminary data.</text>
</comment>
<keyword evidence="6 7" id="KW-0472">Membrane</keyword>
<evidence type="ECO:0000313" key="9">
    <source>
        <dbReference type="EMBL" id="MBP1932802.1"/>
    </source>
</evidence>
<evidence type="ECO:0000256" key="5">
    <source>
        <dbReference type="ARBA" id="ARBA00022989"/>
    </source>
</evidence>
<dbReference type="RefSeq" id="WP_209810841.1">
    <property type="nucleotide sequence ID" value="NZ_JAGGKT010000008.1"/>
</dbReference>
<evidence type="ECO:0000259" key="8">
    <source>
        <dbReference type="Pfam" id="PF02554"/>
    </source>
</evidence>
<keyword evidence="4 7" id="KW-0812">Transmembrane</keyword>
<feature type="transmembrane region" description="Helical" evidence="7">
    <location>
        <begin position="160"/>
        <end position="179"/>
    </location>
</feature>
<dbReference type="Pfam" id="PF02554">
    <property type="entry name" value="CstA"/>
    <property type="match status" value="1"/>
</dbReference>
<dbReference type="PANTHER" id="PTHR30252">
    <property type="entry name" value="INNER MEMBRANE PEPTIDE TRANSPORTER"/>
    <property type="match status" value="1"/>
</dbReference>
<dbReference type="Proteomes" id="UP001519343">
    <property type="component" value="Unassembled WGS sequence"/>
</dbReference>
<name>A0ABS4GRP7_9BACL</name>
<feature type="transmembrane region" description="Helical" evidence="7">
    <location>
        <begin position="85"/>
        <end position="109"/>
    </location>
</feature>
<feature type="transmembrane region" description="Helical" evidence="7">
    <location>
        <begin position="276"/>
        <end position="295"/>
    </location>
</feature>
<evidence type="ECO:0000256" key="6">
    <source>
        <dbReference type="ARBA" id="ARBA00023136"/>
    </source>
</evidence>
<evidence type="ECO:0000313" key="10">
    <source>
        <dbReference type="Proteomes" id="UP001519343"/>
    </source>
</evidence>
<feature type="transmembrane region" description="Helical" evidence="7">
    <location>
        <begin position="508"/>
        <end position="529"/>
    </location>
</feature>
<evidence type="ECO:0000256" key="3">
    <source>
        <dbReference type="ARBA" id="ARBA00022475"/>
    </source>
</evidence>
<feature type="transmembrane region" description="Helical" evidence="7">
    <location>
        <begin position="425"/>
        <end position="447"/>
    </location>
</feature>
<feature type="transmembrane region" description="Helical" evidence="7">
    <location>
        <begin position="453"/>
        <end position="471"/>
    </location>
</feature>
<protein>
    <submittedName>
        <fullName evidence="9">Carbon starvation protein</fullName>
    </submittedName>
</protein>
<accession>A0ABS4GRP7</accession>
<evidence type="ECO:0000256" key="1">
    <source>
        <dbReference type="ARBA" id="ARBA00004651"/>
    </source>
</evidence>
<dbReference type="PANTHER" id="PTHR30252:SF0">
    <property type="entry name" value="PEPTIDE TRANSPORTER CSTA"/>
    <property type="match status" value="1"/>
</dbReference>
<dbReference type="InterPro" id="IPR051605">
    <property type="entry name" value="CstA"/>
</dbReference>
<comment type="subcellular location">
    <subcellularLocation>
        <location evidence="1">Cell membrane</location>
        <topology evidence="1">Multi-pass membrane protein</topology>
    </subcellularLocation>
</comment>